<dbReference type="InterPro" id="IPR036525">
    <property type="entry name" value="Tubulin/FtsZ_GTPase_sf"/>
</dbReference>
<dbReference type="GO" id="GO:0003924">
    <property type="term" value="F:GTPase activity"/>
    <property type="evidence" value="ECO:0007669"/>
    <property type="project" value="InterPro"/>
</dbReference>
<evidence type="ECO:0000256" key="8">
    <source>
        <dbReference type="RuleBase" id="RU000352"/>
    </source>
</evidence>
<feature type="domain" description="Tubulin/FtsZ 2-layer sandwich" evidence="10">
    <location>
        <begin position="245"/>
        <end position="381"/>
    </location>
</feature>
<evidence type="ECO:0000256" key="1">
    <source>
        <dbReference type="ARBA" id="ARBA00004245"/>
    </source>
</evidence>
<dbReference type="InterPro" id="IPR008280">
    <property type="entry name" value="Tub_FtsZ_C"/>
</dbReference>
<dbReference type="PRINTS" id="PR01161">
    <property type="entry name" value="TUBULIN"/>
</dbReference>
<keyword evidence="7" id="KW-0963">Cytoplasm</keyword>
<dbReference type="Gene3D" id="3.40.50.1440">
    <property type="entry name" value="Tubulin/FtsZ, GTPase domain"/>
    <property type="match status" value="1"/>
</dbReference>
<comment type="similarity">
    <text evidence="2 8">Belongs to the tubulin family.</text>
</comment>
<evidence type="ECO:0000256" key="3">
    <source>
        <dbReference type="ARBA" id="ARBA00011747"/>
    </source>
</evidence>
<comment type="subunit">
    <text evidence="3 8">Dimer of alpha and beta chains. A typical microtubule is a hollow water-filled tube with an outer diameter of 25 nm and an inner diameter of 15 nM. Alpha-beta heterodimers associate head-to-tail to form protofilaments running lengthwise along the microtubule wall with the beta-tubulin subunit facing the microtubule plus end conferring a structural polarity. Microtubules usually have 13 protofilaments but different protofilament numbers can be found in some organisms and specialized cells.</text>
</comment>
<evidence type="ECO:0000313" key="12">
    <source>
        <dbReference type="Proteomes" id="UP000837801"/>
    </source>
</evidence>
<keyword evidence="4 8" id="KW-0493">Microtubule</keyword>
<dbReference type="SUPFAM" id="SSF52490">
    <property type="entry name" value="Tubulin nucleotide-binding domain-like"/>
    <property type="match status" value="1"/>
</dbReference>
<gene>
    <name evidence="11" type="ORF">CLIB1423_09S03774</name>
</gene>
<evidence type="ECO:0000259" key="10">
    <source>
        <dbReference type="SMART" id="SM00865"/>
    </source>
</evidence>
<keyword evidence="7" id="KW-0206">Cytoskeleton</keyword>
<dbReference type="GO" id="GO:0005874">
    <property type="term" value="C:microtubule"/>
    <property type="evidence" value="ECO:0007669"/>
    <property type="project" value="UniProtKB-KW"/>
</dbReference>
<dbReference type="InterPro" id="IPR037103">
    <property type="entry name" value="Tubulin/FtsZ-like_C"/>
</dbReference>
<keyword evidence="6 8" id="KW-0342">GTP-binding</keyword>
<evidence type="ECO:0000256" key="7">
    <source>
        <dbReference type="ARBA" id="ARBA00023212"/>
    </source>
</evidence>
<comment type="caution">
    <text evidence="11">The sequence shown here is derived from an EMBL/GenBank/DDBJ whole genome shotgun (WGS) entry which is preliminary data.</text>
</comment>
<accession>A0A9P0QQP4</accession>
<dbReference type="CDD" id="cd02187">
    <property type="entry name" value="beta_tubulin"/>
    <property type="match status" value="1"/>
</dbReference>
<dbReference type="Pfam" id="PF00091">
    <property type="entry name" value="Tubulin"/>
    <property type="match status" value="1"/>
</dbReference>
<dbReference type="SMART" id="SM00864">
    <property type="entry name" value="Tubulin"/>
    <property type="match status" value="1"/>
</dbReference>
<dbReference type="GO" id="GO:0005200">
    <property type="term" value="F:structural constituent of cytoskeleton"/>
    <property type="evidence" value="ECO:0007669"/>
    <property type="project" value="InterPro"/>
</dbReference>
<dbReference type="OrthoDB" id="1662883at2759"/>
<dbReference type="PROSITE" id="PS00227">
    <property type="entry name" value="TUBULIN"/>
    <property type="match status" value="1"/>
</dbReference>
<dbReference type="InterPro" id="IPR017975">
    <property type="entry name" value="Tubulin_CS"/>
</dbReference>
<dbReference type="Pfam" id="PF03953">
    <property type="entry name" value="Tubulin_C"/>
    <property type="match status" value="1"/>
</dbReference>
<dbReference type="PROSITE" id="PS00228">
    <property type="entry name" value="TUBULIN_B_AUTOREG"/>
    <property type="match status" value="1"/>
</dbReference>
<comment type="function">
    <text evidence="8">Tubulin is the major constituent of microtubules, a cylinder consisting of laterally associated linear protofilaments composed of alpha- and beta-tubulin heterodimers. Microtubules grow by the addition of GTP-tubulin dimers to the microtubule end, where a stabilizing cap forms. Below the cap, tubulin dimers are in GDP-bound state, owing to GTPase activity of alpha-tubulin.</text>
</comment>
<keyword evidence="5 8" id="KW-0547">Nucleotide-binding</keyword>
<dbReference type="EMBL" id="CAKXYY010000009">
    <property type="protein sequence ID" value="CAH2353145.1"/>
    <property type="molecule type" value="Genomic_DNA"/>
</dbReference>
<dbReference type="Gene3D" id="3.30.1330.20">
    <property type="entry name" value="Tubulin/FtsZ, C-terminal domain"/>
    <property type="match status" value="1"/>
</dbReference>
<organism evidence="11 12">
    <name type="scientific">[Candida] railenensis</name>
    <dbReference type="NCBI Taxonomy" id="45579"/>
    <lineage>
        <taxon>Eukaryota</taxon>
        <taxon>Fungi</taxon>
        <taxon>Dikarya</taxon>
        <taxon>Ascomycota</taxon>
        <taxon>Saccharomycotina</taxon>
        <taxon>Pichiomycetes</taxon>
        <taxon>Debaryomycetaceae</taxon>
        <taxon>Kurtzmaniella</taxon>
    </lineage>
</organism>
<dbReference type="PRINTS" id="PR01163">
    <property type="entry name" value="BETATUBULIN"/>
</dbReference>
<evidence type="ECO:0000256" key="6">
    <source>
        <dbReference type="ARBA" id="ARBA00023134"/>
    </source>
</evidence>
<dbReference type="InterPro" id="IPR000217">
    <property type="entry name" value="Tubulin"/>
</dbReference>
<feature type="domain" description="Tubulin/FtsZ GTPase" evidence="9">
    <location>
        <begin position="47"/>
        <end position="243"/>
    </location>
</feature>
<evidence type="ECO:0000256" key="2">
    <source>
        <dbReference type="ARBA" id="ARBA00009636"/>
    </source>
</evidence>
<dbReference type="GO" id="GO:0005525">
    <property type="term" value="F:GTP binding"/>
    <property type="evidence" value="ECO:0007669"/>
    <property type="project" value="UniProtKB-UniRule"/>
</dbReference>
<comment type="subcellular location">
    <subcellularLocation>
        <location evidence="1">Cytoplasm</location>
        <location evidence="1">Cytoskeleton</location>
    </subcellularLocation>
</comment>
<reference evidence="11" key="1">
    <citation type="submission" date="2022-03" db="EMBL/GenBank/DDBJ databases">
        <authorList>
            <person name="Legras J.-L."/>
            <person name="Devillers H."/>
            <person name="Grondin C."/>
        </authorList>
    </citation>
    <scope>NUCLEOTIDE SEQUENCE</scope>
    <source>
        <strain evidence="11">CLIB 1423</strain>
    </source>
</reference>
<dbReference type="SMART" id="SM00865">
    <property type="entry name" value="Tubulin_C"/>
    <property type="match status" value="1"/>
</dbReference>
<dbReference type="Proteomes" id="UP000837801">
    <property type="component" value="Unassembled WGS sequence"/>
</dbReference>
<protein>
    <recommendedName>
        <fullName evidence="8">Tubulin beta chain</fullName>
    </recommendedName>
</protein>
<evidence type="ECO:0000259" key="9">
    <source>
        <dbReference type="SMART" id="SM00864"/>
    </source>
</evidence>
<dbReference type="InterPro" id="IPR002453">
    <property type="entry name" value="Beta_tubulin"/>
</dbReference>
<dbReference type="SUPFAM" id="SSF55307">
    <property type="entry name" value="Tubulin C-terminal domain-like"/>
    <property type="match status" value="1"/>
</dbReference>
<proteinExistence type="inferred from homology"/>
<keyword evidence="12" id="KW-1185">Reference proteome</keyword>
<dbReference type="AlphaFoldDB" id="A0A9P0QQP4"/>
<dbReference type="InterPro" id="IPR023123">
    <property type="entry name" value="Tubulin_C"/>
</dbReference>
<dbReference type="Gene3D" id="1.10.287.600">
    <property type="entry name" value="Helix hairpin bin"/>
    <property type="match status" value="1"/>
</dbReference>
<dbReference type="PANTHER" id="PTHR11588">
    <property type="entry name" value="TUBULIN"/>
    <property type="match status" value="1"/>
</dbReference>
<dbReference type="InterPro" id="IPR018316">
    <property type="entry name" value="Tubulin/FtsZ_2-layer-sand-dom"/>
</dbReference>
<dbReference type="InterPro" id="IPR003008">
    <property type="entry name" value="Tubulin_FtsZ_GTPase"/>
</dbReference>
<dbReference type="InterPro" id="IPR013838">
    <property type="entry name" value="Beta-tubulin_BS"/>
</dbReference>
<evidence type="ECO:0000256" key="5">
    <source>
        <dbReference type="ARBA" id="ARBA00022741"/>
    </source>
</evidence>
<evidence type="ECO:0000256" key="4">
    <source>
        <dbReference type="ARBA" id="ARBA00022701"/>
    </source>
</evidence>
<name>A0A9P0QQP4_9ASCO</name>
<evidence type="ECO:0000313" key="11">
    <source>
        <dbReference type="EMBL" id="CAH2353145.1"/>
    </source>
</evidence>
<dbReference type="GO" id="GO:0007017">
    <property type="term" value="P:microtubule-based process"/>
    <property type="evidence" value="ECO:0007669"/>
    <property type="project" value="InterPro"/>
</dbReference>
<sequence>MREIINLAIGQCGNQVGTAFWDKICGEHGLDRNGNYHGNEEIQQAKLDVYFNEVSSEKYIPRAVLVDLDPAAINEVKDSKNGTLFTPDNLVSGQRSTENIWSTGFHTSGAELADSVMDVVRREAEACDFLQGFQITHSLSGGTGSGMGSLLMTKIREEYPDRMMATFSVVPSEVNAHILDPYNAAFSIHHLIENSDETFCIDNDALSSICRRTSKFHEQNYAQMNNLASSVMSGVTSSLRYPGQLNSDLRKLAVNLVSFPRLHFFSVGHAPLPSNNSISTSPSVSELTHQIFNPENMITTSDPTSGRCLAGAAFFRGNFSVKEIEDEMHMVGSKYESSFFEWIPNNVQTTICSVPSEGSETSVSFIANNTSIKDLFIRVGDQFRAMFRKRAFILTYTSMGMDEIDFIEAEYNINDLISEYHQDQDAEIDDDEEN</sequence>